<feature type="binding site" evidence="3">
    <location>
        <position position="143"/>
    </location>
    <ligand>
        <name>a divalent metal cation</name>
        <dbReference type="ChEBI" id="CHEBI:60240"/>
    </ligand>
</feature>
<dbReference type="PANTHER" id="PTHR10907">
    <property type="entry name" value="REGUCALCIN"/>
    <property type="match status" value="1"/>
</dbReference>
<feature type="region of interest" description="Disordered" evidence="4">
    <location>
        <begin position="255"/>
        <end position="283"/>
    </location>
</feature>
<feature type="domain" description="SMP-30/Gluconolactonase/LRE-like region" evidence="5">
    <location>
        <begin position="13"/>
        <end position="248"/>
    </location>
</feature>
<dbReference type="Gene3D" id="2.120.10.30">
    <property type="entry name" value="TolB, C-terminal domain"/>
    <property type="match status" value="1"/>
</dbReference>
<keyword evidence="7" id="KW-1185">Reference proteome</keyword>
<dbReference type="GO" id="GO:0005509">
    <property type="term" value="F:calcium ion binding"/>
    <property type="evidence" value="ECO:0007669"/>
    <property type="project" value="TreeGrafter"/>
</dbReference>
<gene>
    <name evidence="6" type="ORF">FEV53_03245</name>
</gene>
<dbReference type="OrthoDB" id="2633250at2"/>
<reference evidence="6 7" key="1">
    <citation type="submission" date="2019-06" db="EMBL/GenBank/DDBJ databases">
        <title>Paenimaribius caenipelagi gen. nov., sp. nov., isolated from a tidal flat.</title>
        <authorList>
            <person name="Yoon J.-H."/>
        </authorList>
    </citation>
    <scope>NUCLEOTIDE SEQUENCE [LARGE SCALE GENOMIC DNA]</scope>
    <source>
        <strain evidence="6 7">JBTF-M29</strain>
    </source>
</reference>
<dbReference type="PRINTS" id="PR01790">
    <property type="entry name" value="SMP30FAMILY"/>
</dbReference>
<dbReference type="GO" id="GO:0004341">
    <property type="term" value="F:gluconolactonase activity"/>
    <property type="evidence" value="ECO:0007669"/>
    <property type="project" value="TreeGrafter"/>
</dbReference>
<dbReference type="InterPro" id="IPR005511">
    <property type="entry name" value="SMP-30"/>
</dbReference>
<comment type="similarity">
    <text evidence="1">Belongs to the SMP-30/CGR1 family.</text>
</comment>
<feature type="binding site" evidence="3">
    <location>
        <position position="98"/>
    </location>
    <ligand>
        <name>substrate</name>
    </ligand>
</feature>
<evidence type="ECO:0000313" key="7">
    <source>
        <dbReference type="Proteomes" id="UP000318590"/>
    </source>
</evidence>
<comment type="cofactor">
    <cofactor evidence="3">
        <name>Zn(2+)</name>
        <dbReference type="ChEBI" id="CHEBI:29105"/>
    </cofactor>
    <text evidence="3">Binds 1 divalent metal cation per subunit.</text>
</comment>
<evidence type="ECO:0000313" key="6">
    <source>
        <dbReference type="EMBL" id="TRD22807.1"/>
    </source>
</evidence>
<dbReference type="EMBL" id="VFSV01000004">
    <property type="protein sequence ID" value="TRD22807.1"/>
    <property type="molecule type" value="Genomic_DNA"/>
</dbReference>
<dbReference type="InterPro" id="IPR011042">
    <property type="entry name" value="6-blade_b-propeller_TolB-like"/>
</dbReference>
<comment type="caution">
    <text evidence="6">The sequence shown here is derived from an EMBL/GenBank/DDBJ whole genome shotgun (WGS) entry which is preliminary data.</text>
</comment>
<dbReference type="AlphaFoldDB" id="A0A547Q8T6"/>
<evidence type="ECO:0000256" key="1">
    <source>
        <dbReference type="ARBA" id="ARBA00008853"/>
    </source>
</evidence>
<evidence type="ECO:0000256" key="3">
    <source>
        <dbReference type="PIRSR" id="PIRSR605511-2"/>
    </source>
</evidence>
<dbReference type="InterPro" id="IPR013658">
    <property type="entry name" value="SGL"/>
</dbReference>
<keyword evidence="3" id="KW-0862">Zinc</keyword>
<dbReference type="PANTHER" id="PTHR10907:SF47">
    <property type="entry name" value="REGUCALCIN"/>
    <property type="match status" value="1"/>
</dbReference>
<feature type="binding site" evidence="3">
    <location>
        <position position="15"/>
    </location>
    <ligand>
        <name>a divalent metal cation</name>
        <dbReference type="ChEBI" id="CHEBI:60240"/>
    </ligand>
</feature>
<protein>
    <submittedName>
        <fullName evidence="6">SMP-30/gluconolactonase/LRE family protein</fullName>
    </submittedName>
</protein>
<dbReference type="RefSeq" id="WP_142833387.1">
    <property type="nucleotide sequence ID" value="NZ_VFSV01000004.1"/>
</dbReference>
<feature type="active site" description="Proton donor/acceptor" evidence="2">
    <location>
        <position position="192"/>
    </location>
</feature>
<feature type="binding site" evidence="3">
    <location>
        <position position="192"/>
    </location>
    <ligand>
        <name>a divalent metal cation</name>
        <dbReference type="ChEBI" id="CHEBI:60240"/>
    </ligand>
</feature>
<proteinExistence type="inferred from homology"/>
<keyword evidence="3" id="KW-0479">Metal-binding</keyword>
<name>A0A547Q8T6_9RHOB</name>
<organism evidence="6 7">
    <name type="scientific">Palleronia caenipelagi</name>
    <dbReference type="NCBI Taxonomy" id="2489174"/>
    <lineage>
        <taxon>Bacteria</taxon>
        <taxon>Pseudomonadati</taxon>
        <taxon>Pseudomonadota</taxon>
        <taxon>Alphaproteobacteria</taxon>
        <taxon>Rhodobacterales</taxon>
        <taxon>Roseobacteraceae</taxon>
        <taxon>Palleronia</taxon>
    </lineage>
</organism>
<accession>A0A547Q8T6</accession>
<dbReference type="GO" id="GO:0019853">
    <property type="term" value="P:L-ascorbic acid biosynthetic process"/>
    <property type="evidence" value="ECO:0007669"/>
    <property type="project" value="TreeGrafter"/>
</dbReference>
<dbReference type="SUPFAM" id="SSF63829">
    <property type="entry name" value="Calcium-dependent phosphotriesterase"/>
    <property type="match status" value="1"/>
</dbReference>
<evidence type="ECO:0000256" key="2">
    <source>
        <dbReference type="PIRSR" id="PIRSR605511-1"/>
    </source>
</evidence>
<dbReference type="Pfam" id="PF08450">
    <property type="entry name" value="SGL"/>
    <property type="match status" value="1"/>
</dbReference>
<feature type="binding site" evidence="3">
    <location>
        <position position="96"/>
    </location>
    <ligand>
        <name>substrate</name>
    </ligand>
</feature>
<evidence type="ECO:0000256" key="4">
    <source>
        <dbReference type="SAM" id="MobiDB-lite"/>
    </source>
</evidence>
<evidence type="ECO:0000259" key="5">
    <source>
        <dbReference type="Pfam" id="PF08450"/>
    </source>
</evidence>
<dbReference type="Proteomes" id="UP000318590">
    <property type="component" value="Unassembled WGS sequence"/>
</dbReference>
<sequence length="283" mass="30710">MSVEVHDHTRCLLGEGAFWHPARRQFYWCDILSRRVLTREGGTLRSYEFDRFVSALGWVDETQVIVATDRDLTLLDLDSGAQTPLVPLEPDTAITRSNDGRADPAGGFWIGTMGLGAETGAGSIWRYHRGEVTQLLPSITIPNAISFAPDGQTAYFTDTPSGEIRRWRIDAEGWPVGAPETAFAVPGEGGPDGAVVDAEGRIWIARWGRSQVTCHDPASGEILDRVALPAAQITCPAFGDGALYVTSAAIGLDEPTLTQEPGHGRTFRVPTPVTGQPEHRIHL</sequence>